<evidence type="ECO:0000313" key="7">
    <source>
        <dbReference type="EMBL" id="JAA72272.1"/>
    </source>
</evidence>
<evidence type="ECO:0000256" key="3">
    <source>
        <dbReference type="ARBA" id="ARBA00022729"/>
    </source>
</evidence>
<evidence type="ECO:0000256" key="4">
    <source>
        <dbReference type="ARBA" id="ARBA00023180"/>
    </source>
</evidence>
<feature type="chain" id="PRO_5005518658" evidence="6">
    <location>
        <begin position="20"/>
        <end position="114"/>
    </location>
</feature>
<proteinExistence type="evidence at transcript level"/>
<accession>A0A0K8RMC2</accession>
<dbReference type="InterPro" id="IPR021971">
    <property type="entry name" value="Salp15"/>
</dbReference>
<reference evidence="7" key="1">
    <citation type="submission" date="2012-12" db="EMBL/GenBank/DDBJ databases">
        <title>Identification and characterization of a phenylalanine ammonia-lyase gene family in Isatis indigotica Fort.</title>
        <authorList>
            <person name="Liu Q."/>
            <person name="Chen J."/>
            <person name="Zhou X."/>
            <person name="Di P."/>
            <person name="Xiao Y."/>
            <person name="Xuan H."/>
            <person name="Zhang L."/>
            <person name="Chen W."/>
        </authorList>
    </citation>
    <scope>NUCLEOTIDE SEQUENCE</scope>
    <source>
        <tissue evidence="7">Salivary gland</tissue>
    </source>
</reference>
<comment type="similarity">
    <text evidence="5">Belongs to the salp15 family.</text>
</comment>
<evidence type="ECO:0000256" key="6">
    <source>
        <dbReference type="SAM" id="SignalP"/>
    </source>
</evidence>
<organism evidence="7">
    <name type="scientific">Ixodes ricinus</name>
    <name type="common">Common tick</name>
    <name type="synonym">Acarus ricinus</name>
    <dbReference type="NCBI Taxonomy" id="34613"/>
    <lineage>
        <taxon>Eukaryota</taxon>
        <taxon>Metazoa</taxon>
        <taxon>Ecdysozoa</taxon>
        <taxon>Arthropoda</taxon>
        <taxon>Chelicerata</taxon>
        <taxon>Arachnida</taxon>
        <taxon>Acari</taxon>
        <taxon>Parasitiformes</taxon>
        <taxon>Ixodida</taxon>
        <taxon>Ixodoidea</taxon>
        <taxon>Ixodidae</taxon>
        <taxon>Ixodinae</taxon>
        <taxon>Ixodes</taxon>
    </lineage>
</organism>
<keyword evidence="4" id="KW-0325">Glycoprotein</keyword>
<evidence type="ECO:0000256" key="1">
    <source>
        <dbReference type="ARBA" id="ARBA00004613"/>
    </source>
</evidence>
<comment type="subcellular location">
    <subcellularLocation>
        <location evidence="1">Secreted</location>
    </subcellularLocation>
</comment>
<protein>
    <submittedName>
        <fullName evidence="7">Putative ixodes 8-cys protein</fullName>
    </submittedName>
</protein>
<evidence type="ECO:0000256" key="5">
    <source>
        <dbReference type="ARBA" id="ARBA00034321"/>
    </source>
</evidence>
<sequence length="114" mass="12846">METRGVIFSGILWICLAEAGTIKKDILNMPLFIKRPLHFLNRLLILCNKTQEARFARVNAIGGLYFNICRYVCKYNDGTRRIQQMPIGTPCSVSGGICGSRERCYQVDEPAQGC</sequence>
<keyword evidence="3 6" id="KW-0732">Signal</keyword>
<feature type="signal peptide" evidence="6">
    <location>
        <begin position="1"/>
        <end position="19"/>
    </location>
</feature>
<keyword evidence="2" id="KW-0964">Secreted</keyword>
<evidence type="ECO:0000256" key="2">
    <source>
        <dbReference type="ARBA" id="ARBA00022525"/>
    </source>
</evidence>
<name>A0A0K8RMC2_IXORI</name>
<dbReference type="AlphaFoldDB" id="A0A0K8RMC2"/>
<dbReference type="EMBL" id="GADI01001536">
    <property type="protein sequence ID" value="JAA72272.1"/>
    <property type="molecule type" value="mRNA"/>
</dbReference>
<dbReference type="GO" id="GO:0005576">
    <property type="term" value="C:extracellular region"/>
    <property type="evidence" value="ECO:0007669"/>
    <property type="project" value="UniProtKB-SubCell"/>
</dbReference>
<dbReference type="Pfam" id="PF12115">
    <property type="entry name" value="Salp15"/>
    <property type="match status" value="1"/>
</dbReference>